<dbReference type="InterPro" id="IPR050266">
    <property type="entry name" value="AB_hydrolase_sf"/>
</dbReference>
<dbReference type="Gene3D" id="3.40.50.1820">
    <property type="entry name" value="alpha/beta hydrolase"/>
    <property type="match status" value="1"/>
</dbReference>
<organism evidence="2 3">
    <name type="scientific">Alteromonas halophila</name>
    <dbReference type="NCBI Taxonomy" id="516698"/>
    <lineage>
        <taxon>Bacteria</taxon>
        <taxon>Pseudomonadati</taxon>
        <taxon>Pseudomonadota</taxon>
        <taxon>Gammaproteobacteria</taxon>
        <taxon>Alteromonadales</taxon>
        <taxon>Alteromonadaceae</taxon>
        <taxon>Alteromonas/Salinimonas group</taxon>
        <taxon>Alteromonas</taxon>
    </lineage>
</organism>
<dbReference type="GO" id="GO:0016787">
    <property type="term" value="F:hydrolase activity"/>
    <property type="evidence" value="ECO:0007669"/>
    <property type="project" value="UniProtKB-KW"/>
</dbReference>
<name>A0A918JJC8_9ALTE</name>
<dbReference type="PRINTS" id="PR00111">
    <property type="entry name" value="ABHYDROLASE"/>
</dbReference>
<keyword evidence="3" id="KW-1185">Reference proteome</keyword>
<comment type="caution">
    <text evidence="2">The sequence shown here is derived from an EMBL/GenBank/DDBJ whole genome shotgun (WGS) entry which is preliminary data.</text>
</comment>
<reference evidence="2" key="1">
    <citation type="journal article" date="2014" name="Int. J. Syst. Evol. Microbiol.">
        <title>Complete genome sequence of Corynebacterium casei LMG S-19264T (=DSM 44701T), isolated from a smear-ripened cheese.</title>
        <authorList>
            <consortium name="US DOE Joint Genome Institute (JGI-PGF)"/>
            <person name="Walter F."/>
            <person name="Albersmeier A."/>
            <person name="Kalinowski J."/>
            <person name="Ruckert C."/>
        </authorList>
    </citation>
    <scope>NUCLEOTIDE SEQUENCE</scope>
    <source>
        <strain evidence="2">KCTC 22164</strain>
    </source>
</reference>
<dbReference type="SUPFAM" id="SSF53474">
    <property type="entry name" value="alpha/beta-Hydrolases"/>
    <property type="match status" value="1"/>
</dbReference>
<dbReference type="EMBL" id="BMXP01000003">
    <property type="protein sequence ID" value="GGW83968.1"/>
    <property type="molecule type" value="Genomic_DNA"/>
</dbReference>
<keyword evidence="2" id="KW-0378">Hydrolase</keyword>
<evidence type="ECO:0000313" key="3">
    <source>
        <dbReference type="Proteomes" id="UP000631300"/>
    </source>
</evidence>
<dbReference type="Proteomes" id="UP000631300">
    <property type="component" value="Unassembled WGS sequence"/>
</dbReference>
<dbReference type="AlphaFoldDB" id="A0A918JJC8"/>
<protein>
    <submittedName>
        <fullName evidence="2">Hydrolase</fullName>
    </submittedName>
</protein>
<proteinExistence type="predicted"/>
<evidence type="ECO:0000313" key="2">
    <source>
        <dbReference type="EMBL" id="GGW83968.1"/>
    </source>
</evidence>
<sequence>MSLTSPVLFLPGTLCDERVWLPVWRQLHLTQRRYVPLQWAASLEEMLALTADRVLDNERVHLVGYSMGGYIAAHYALSHPQHVASLTLIGYDPDGLSKDELARRKQLVAALKKGQFNPAAKPFVQRFVHPRHQQSPEVAGVVTDMARDLGKNTLLAHTQSTTPRQNLTAKLKIAPFSINILGAKDDAVAPYGDLKRASRALDAAQTEFLDDTAHMMLLEQPDVVARLIQAWLDISGP</sequence>
<feature type="domain" description="AB hydrolase-1" evidence="1">
    <location>
        <begin position="43"/>
        <end position="220"/>
    </location>
</feature>
<dbReference type="RefSeq" id="WP_189405364.1">
    <property type="nucleotide sequence ID" value="NZ_BMXP01000003.1"/>
</dbReference>
<dbReference type="Pfam" id="PF00561">
    <property type="entry name" value="Abhydrolase_1"/>
    <property type="match status" value="1"/>
</dbReference>
<gene>
    <name evidence="2" type="ORF">GCM10007391_17010</name>
</gene>
<dbReference type="InterPro" id="IPR029058">
    <property type="entry name" value="AB_hydrolase_fold"/>
</dbReference>
<evidence type="ECO:0000259" key="1">
    <source>
        <dbReference type="Pfam" id="PF00561"/>
    </source>
</evidence>
<reference evidence="2" key="2">
    <citation type="submission" date="2020-09" db="EMBL/GenBank/DDBJ databases">
        <authorList>
            <person name="Sun Q."/>
            <person name="Kim S."/>
        </authorList>
    </citation>
    <scope>NUCLEOTIDE SEQUENCE</scope>
    <source>
        <strain evidence="2">KCTC 22164</strain>
    </source>
</reference>
<dbReference type="PANTHER" id="PTHR43798">
    <property type="entry name" value="MONOACYLGLYCEROL LIPASE"/>
    <property type="match status" value="1"/>
</dbReference>
<dbReference type="InterPro" id="IPR000073">
    <property type="entry name" value="AB_hydrolase_1"/>
</dbReference>
<accession>A0A918JJC8</accession>